<proteinExistence type="predicted"/>
<protein>
    <submittedName>
        <fullName evidence="9">(Mediterranean fruit fly) hypothetical protein</fullName>
    </submittedName>
</protein>
<dbReference type="InterPro" id="IPR000571">
    <property type="entry name" value="Znf_CCCH"/>
</dbReference>
<dbReference type="EMBL" id="CAJHJT010000012">
    <property type="protein sequence ID" value="CAD7000394.1"/>
    <property type="molecule type" value="Genomic_DNA"/>
</dbReference>
<dbReference type="AlphaFoldDB" id="A0A811UNR2"/>
<dbReference type="SUPFAM" id="SSF57667">
    <property type="entry name" value="beta-beta-alpha zinc fingers"/>
    <property type="match status" value="1"/>
</dbReference>
<keyword evidence="3 6" id="KW-0863">Zinc-finger</keyword>
<dbReference type="InterPro" id="IPR000690">
    <property type="entry name" value="Matrin/U1-C_Znf_C2H2"/>
</dbReference>
<reference evidence="9" key="1">
    <citation type="submission" date="2020-11" db="EMBL/GenBank/DDBJ databases">
        <authorList>
            <person name="Whitehead M."/>
        </authorList>
    </citation>
    <scope>NUCLEOTIDE SEQUENCE</scope>
    <source>
        <strain evidence="9">EGII</strain>
    </source>
</reference>
<dbReference type="GO" id="GO:0003676">
    <property type="term" value="F:nucleic acid binding"/>
    <property type="evidence" value="ECO:0007669"/>
    <property type="project" value="InterPro"/>
</dbReference>
<dbReference type="PROSITE" id="PS50171">
    <property type="entry name" value="ZF_MATRIN"/>
    <property type="match status" value="1"/>
</dbReference>
<evidence type="ECO:0000259" key="7">
    <source>
        <dbReference type="PROSITE" id="PS50103"/>
    </source>
</evidence>
<comment type="caution">
    <text evidence="9">The sequence shown here is derived from an EMBL/GenBank/DDBJ whole genome shotgun (WGS) entry which is preliminary data.</text>
</comment>
<keyword evidence="4 6" id="KW-0862">Zinc</keyword>
<feature type="zinc finger region" description="C3H1-type" evidence="6">
    <location>
        <begin position="52"/>
        <end position="80"/>
    </location>
</feature>
<evidence type="ECO:0000256" key="5">
    <source>
        <dbReference type="ARBA" id="ARBA00023242"/>
    </source>
</evidence>
<dbReference type="Pfam" id="PF06220">
    <property type="entry name" value="zf-U1"/>
    <property type="match status" value="1"/>
</dbReference>
<feature type="domain" description="Matrin-type" evidence="8">
    <location>
        <begin position="6"/>
        <end position="37"/>
    </location>
</feature>
<evidence type="ECO:0000259" key="8">
    <source>
        <dbReference type="PROSITE" id="PS50171"/>
    </source>
</evidence>
<dbReference type="Proteomes" id="UP000606786">
    <property type="component" value="Unassembled WGS sequence"/>
</dbReference>
<feature type="domain" description="C3H1-type" evidence="7">
    <location>
        <begin position="52"/>
        <end position="80"/>
    </location>
</feature>
<dbReference type="InterPro" id="IPR036236">
    <property type="entry name" value="Znf_C2H2_sf"/>
</dbReference>
<dbReference type="Gene3D" id="3.30.160.60">
    <property type="entry name" value="Classic Zinc Finger"/>
    <property type="match status" value="1"/>
</dbReference>
<evidence type="ECO:0000256" key="2">
    <source>
        <dbReference type="ARBA" id="ARBA00022723"/>
    </source>
</evidence>
<dbReference type="PANTHER" id="PTHR16465">
    <property type="entry name" value="NUCLEASE-RELATED"/>
    <property type="match status" value="1"/>
</dbReference>
<evidence type="ECO:0000313" key="10">
    <source>
        <dbReference type="Proteomes" id="UP000606786"/>
    </source>
</evidence>
<comment type="subcellular location">
    <subcellularLocation>
        <location evidence="1">Nucleus</location>
    </subcellularLocation>
</comment>
<dbReference type="OrthoDB" id="2417221at2759"/>
<organism evidence="9 10">
    <name type="scientific">Ceratitis capitata</name>
    <name type="common">Mediterranean fruit fly</name>
    <name type="synonym">Tephritis capitata</name>
    <dbReference type="NCBI Taxonomy" id="7213"/>
    <lineage>
        <taxon>Eukaryota</taxon>
        <taxon>Metazoa</taxon>
        <taxon>Ecdysozoa</taxon>
        <taxon>Arthropoda</taxon>
        <taxon>Hexapoda</taxon>
        <taxon>Insecta</taxon>
        <taxon>Pterygota</taxon>
        <taxon>Neoptera</taxon>
        <taxon>Endopterygota</taxon>
        <taxon>Diptera</taxon>
        <taxon>Brachycera</taxon>
        <taxon>Muscomorpha</taxon>
        <taxon>Tephritoidea</taxon>
        <taxon>Tephritidae</taxon>
        <taxon>Ceratitis</taxon>
        <taxon>Ceratitis</taxon>
    </lineage>
</organism>
<keyword evidence="5" id="KW-0539">Nucleus</keyword>
<evidence type="ECO:0000313" key="9">
    <source>
        <dbReference type="EMBL" id="CAD7000394.1"/>
    </source>
</evidence>
<dbReference type="GO" id="GO:0008270">
    <property type="term" value="F:zinc ion binding"/>
    <property type="evidence" value="ECO:0007669"/>
    <property type="project" value="UniProtKB-KW"/>
</dbReference>
<dbReference type="PANTHER" id="PTHR16465:SF0">
    <property type="entry name" value="ZINC FINGER MATRIN-TYPE PROTEIN 5"/>
    <property type="match status" value="1"/>
</dbReference>
<evidence type="ECO:0000256" key="3">
    <source>
        <dbReference type="ARBA" id="ARBA00022771"/>
    </source>
</evidence>
<keyword evidence="2 6" id="KW-0479">Metal-binding</keyword>
<dbReference type="GO" id="GO:0005689">
    <property type="term" value="C:U12-type spliceosomal complex"/>
    <property type="evidence" value="ECO:0007669"/>
    <property type="project" value="TreeGrafter"/>
</dbReference>
<sequence>MGGRSYYCDYCCCFIKNDVNVRKTHNSGLIHKMTKLRYMRRFEDPKKVLEEESKKEPCTRFLNGKYCKFDLMCNSTHFNEQQLKQLRKIVEAQERTQSLKTTTTARDDNSVKLPWQRFHNKNNIKKFKIKRLPESLKPINFNRMRNDCPNVEWG</sequence>
<dbReference type="PROSITE" id="PS50103">
    <property type="entry name" value="ZF_C3H1"/>
    <property type="match status" value="1"/>
</dbReference>
<name>A0A811UNR2_CERCA</name>
<gene>
    <name evidence="9" type="ORF">CCAP1982_LOCUS8869</name>
</gene>
<dbReference type="InterPro" id="IPR013085">
    <property type="entry name" value="U1-CZ_Znf_C2H2"/>
</dbReference>
<evidence type="ECO:0000256" key="6">
    <source>
        <dbReference type="PROSITE-ProRule" id="PRU00723"/>
    </source>
</evidence>
<accession>A0A811UNR2</accession>
<evidence type="ECO:0000256" key="4">
    <source>
        <dbReference type="ARBA" id="ARBA00022833"/>
    </source>
</evidence>
<keyword evidence="10" id="KW-1185">Reference proteome</keyword>
<evidence type="ECO:0000256" key="1">
    <source>
        <dbReference type="ARBA" id="ARBA00004123"/>
    </source>
</evidence>